<reference evidence="3 4" key="1">
    <citation type="submission" date="2020-08" db="EMBL/GenBank/DDBJ databases">
        <title>Genomic Encyclopedia of Type Strains, Phase IV (KMG-IV): sequencing the most valuable type-strain genomes for metagenomic binning, comparative biology and taxonomic classification.</title>
        <authorList>
            <person name="Goeker M."/>
        </authorList>
    </citation>
    <scope>NUCLEOTIDE SEQUENCE [LARGE SCALE GENOMIC DNA]</scope>
    <source>
        <strain evidence="3 4">DSM 40141</strain>
    </source>
</reference>
<evidence type="ECO:0000313" key="3">
    <source>
        <dbReference type="EMBL" id="MBB6435171.1"/>
    </source>
</evidence>
<dbReference type="RefSeq" id="WP_185028430.1">
    <property type="nucleotide sequence ID" value="NZ_BNBN01000004.1"/>
</dbReference>
<protein>
    <recommendedName>
        <fullName evidence="5">Glycosyltransferase RgtA/B/C/D-like domain-containing protein</fullName>
    </recommendedName>
</protein>
<dbReference type="Proteomes" id="UP000540423">
    <property type="component" value="Unassembled WGS sequence"/>
</dbReference>
<feature type="transmembrane region" description="Helical" evidence="2">
    <location>
        <begin position="155"/>
        <end position="176"/>
    </location>
</feature>
<evidence type="ECO:0000256" key="1">
    <source>
        <dbReference type="SAM" id="MobiDB-lite"/>
    </source>
</evidence>
<keyword evidence="2" id="KW-1133">Transmembrane helix</keyword>
<organism evidence="3 4">
    <name type="scientific">Streptomyces candidus</name>
    <dbReference type="NCBI Taxonomy" id="67283"/>
    <lineage>
        <taxon>Bacteria</taxon>
        <taxon>Bacillati</taxon>
        <taxon>Actinomycetota</taxon>
        <taxon>Actinomycetes</taxon>
        <taxon>Kitasatosporales</taxon>
        <taxon>Streptomycetaceae</taxon>
        <taxon>Streptomyces</taxon>
    </lineage>
</organism>
<evidence type="ECO:0000256" key="2">
    <source>
        <dbReference type="SAM" id="Phobius"/>
    </source>
</evidence>
<dbReference type="AlphaFoldDB" id="A0A7X0HCL7"/>
<gene>
    <name evidence="3" type="ORF">HNQ79_001622</name>
</gene>
<feature type="region of interest" description="Disordered" evidence="1">
    <location>
        <begin position="1"/>
        <end position="31"/>
    </location>
</feature>
<feature type="transmembrane region" description="Helical" evidence="2">
    <location>
        <begin position="183"/>
        <end position="204"/>
    </location>
</feature>
<feature type="transmembrane region" description="Helical" evidence="2">
    <location>
        <begin position="303"/>
        <end position="323"/>
    </location>
</feature>
<proteinExistence type="predicted"/>
<comment type="caution">
    <text evidence="3">The sequence shown here is derived from an EMBL/GenBank/DDBJ whole genome shotgun (WGS) entry which is preliminary data.</text>
</comment>
<accession>A0A7X0HCL7</accession>
<keyword evidence="2" id="KW-0812">Transmembrane</keyword>
<keyword evidence="4" id="KW-1185">Reference proteome</keyword>
<dbReference type="EMBL" id="JACHEM010000003">
    <property type="protein sequence ID" value="MBB6435171.1"/>
    <property type="molecule type" value="Genomic_DNA"/>
</dbReference>
<feature type="transmembrane region" description="Helical" evidence="2">
    <location>
        <begin position="128"/>
        <end position="149"/>
    </location>
</feature>
<feature type="compositionally biased region" description="Pro residues" evidence="1">
    <location>
        <begin position="12"/>
        <end position="24"/>
    </location>
</feature>
<sequence length="580" mass="60572">MTGSPSALLSRPAPPSPPRTPAPAPGASRLGRRPAPVEAAAVAVGTALTALHASRLGHWLVDDAAITFAYARSIDEGYGPVQQQGAEAVEGYSNPSWLLLLVLGRRLGLFDSGTSVLGVADLVWYPKLLALACVAGMLLAVTWAARAVFRPRVVPVVTLLAGAAVAGNFSLVAWLFSGLENPLYALAATVLAALAARAAALGTLSTGRTAAAAGLLALLAALTRPDGAACAAVYPVAALLFLRRGQARRTLGNVCVALGAFAVPYASFLLWRHETFGRWVPNTAVAKAQGAPELAQLAHTSGLLAYTGWLLVLALAGCAGLVVGRPGRARRALVAALVPLTLLLFAYGILNQDWMGLYRFATPVWAVGALAGSFALVAAWEGEGWRGRGALAAVTAAAVALSVAGREEPDARFEASPTVPMCFVVQRYGETFNTYADRLGVDDGVLALPDLGGTLLTTRLTVLDTAGLTDRAIADALAARKPGRVRDHVLRRVRPAFVHTHGVWSGRIGLTPEALTAHGYVPLTLRGANGDWVRRDAMRDPGALGRVQAWAQDNAERLDGRQHLRGGASCGDVLRAGRTR</sequence>
<evidence type="ECO:0000313" key="4">
    <source>
        <dbReference type="Proteomes" id="UP000540423"/>
    </source>
</evidence>
<keyword evidence="2" id="KW-0472">Membrane</keyword>
<feature type="transmembrane region" description="Helical" evidence="2">
    <location>
        <begin position="332"/>
        <end position="350"/>
    </location>
</feature>
<name>A0A7X0HCL7_9ACTN</name>
<feature type="transmembrane region" description="Helical" evidence="2">
    <location>
        <begin position="254"/>
        <end position="271"/>
    </location>
</feature>
<feature type="compositionally biased region" description="Low complexity" evidence="1">
    <location>
        <begin position="1"/>
        <end position="11"/>
    </location>
</feature>
<feature type="transmembrane region" description="Helical" evidence="2">
    <location>
        <begin position="210"/>
        <end position="242"/>
    </location>
</feature>
<evidence type="ECO:0008006" key="5">
    <source>
        <dbReference type="Google" id="ProtNLM"/>
    </source>
</evidence>
<feature type="transmembrane region" description="Helical" evidence="2">
    <location>
        <begin position="362"/>
        <end position="380"/>
    </location>
</feature>